<evidence type="ECO:0000256" key="3">
    <source>
        <dbReference type="ARBA" id="ARBA00012115"/>
    </source>
</evidence>
<evidence type="ECO:0000259" key="10">
    <source>
        <dbReference type="Pfam" id="PF00929"/>
    </source>
</evidence>
<evidence type="ECO:0000256" key="8">
    <source>
        <dbReference type="ARBA" id="ARBA00022842"/>
    </source>
</evidence>
<dbReference type="Ensembl" id="ENSORLT00015021944.1">
    <property type="protein sequence ID" value="ENSORLP00015014338.1"/>
    <property type="gene ID" value="ENSORLG00015015284.1"/>
</dbReference>
<dbReference type="SUPFAM" id="SSF53098">
    <property type="entry name" value="Ribonuclease H-like"/>
    <property type="match status" value="1"/>
</dbReference>
<organism evidence="11 12">
    <name type="scientific">Oryzias latipes</name>
    <name type="common">Japanese rice fish</name>
    <name type="synonym">Japanese killifish</name>
    <dbReference type="NCBI Taxonomy" id="8090"/>
    <lineage>
        <taxon>Eukaryota</taxon>
        <taxon>Metazoa</taxon>
        <taxon>Chordata</taxon>
        <taxon>Craniata</taxon>
        <taxon>Vertebrata</taxon>
        <taxon>Euteleostomi</taxon>
        <taxon>Actinopterygii</taxon>
        <taxon>Neopterygii</taxon>
        <taxon>Teleostei</taxon>
        <taxon>Neoteleostei</taxon>
        <taxon>Acanthomorphata</taxon>
        <taxon>Ovalentaria</taxon>
        <taxon>Atherinomorphae</taxon>
        <taxon>Beloniformes</taxon>
        <taxon>Adrianichthyidae</taxon>
        <taxon>Oryziinae</taxon>
        <taxon>Oryzias</taxon>
    </lineage>
</organism>
<dbReference type="Gene3D" id="3.30.420.10">
    <property type="entry name" value="Ribonuclease H-like superfamily/Ribonuclease H"/>
    <property type="match status" value="1"/>
</dbReference>
<dbReference type="PANTHER" id="PTHR13058:SF22">
    <property type="entry name" value="EXODEOXYRIBONUCLEASE III"/>
    <property type="match status" value="1"/>
</dbReference>
<proteinExistence type="inferred from homology"/>
<reference evidence="11 12" key="2">
    <citation type="submission" date="2017-04" db="EMBL/GenBank/DDBJ databases">
        <title>CpG methylation of centromeres and impact of large insertions on vertebrate speciation.</title>
        <authorList>
            <person name="Ichikawa K."/>
            <person name="Yoshimura J."/>
            <person name="Morishita S."/>
        </authorList>
    </citation>
    <scope>NUCLEOTIDE SEQUENCE</scope>
    <source>
        <strain evidence="11 12">HSOK</strain>
    </source>
</reference>
<reference key="1">
    <citation type="journal article" date="2007" name="Nature">
        <title>The medaka draft genome and insights into vertebrate genome evolution.</title>
        <authorList>
            <person name="Kasahara M."/>
            <person name="Naruse K."/>
            <person name="Sasaki S."/>
            <person name="Nakatani Y."/>
            <person name="Qu W."/>
            <person name="Ahsan B."/>
            <person name="Yamada T."/>
            <person name="Nagayasu Y."/>
            <person name="Doi K."/>
            <person name="Kasai Y."/>
            <person name="Jindo T."/>
            <person name="Kobayashi D."/>
            <person name="Shimada A."/>
            <person name="Toyoda A."/>
            <person name="Kuroki Y."/>
            <person name="Fujiyama A."/>
            <person name="Sasaki T."/>
            <person name="Shimizu A."/>
            <person name="Asakawa S."/>
            <person name="Shimizu N."/>
            <person name="Hashimoto S."/>
            <person name="Yang J."/>
            <person name="Lee Y."/>
            <person name="Matsushima K."/>
            <person name="Sugano S."/>
            <person name="Sakaizumi M."/>
            <person name="Narita T."/>
            <person name="Ohishi K."/>
            <person name="Haga S."/>
            <person name="Ohta F."/>
            <person name="Nomoto H."/>
            <person name="Nogata K."/>
            <person name="Morishita T."/>
            <person name="Endo T."/>
            <person name="Shin-I T."/>
            <person name="Takeda H."/>
            <person name="Morishita S."/>
            <person name="Kohara Y."/>
        </authorList>
    </citation>
    <scope>NUCLEOTIDE SEQUENCE [LARGE SCALE GENOMIC DNA]</scope>
    <source>
        <strain>Hd-rR</strain>
    </source>
</reference>
<keyword evidence="5" id="KW-0479">Metal-binding</keyword>
<keyword evidence="7" id="KW-0269">Exonuclease</keyword>
<evidence type="ECO:0000256" key="7">
    <source>
        <dbReference type="ARBA" id="ARBA00022839"/>
    </source>
</evidence>
<comment type="similarity">
    <text evidence="9">Belongs to the exonuclease superfamily. TREX family.</text>
</comment>
<dbReference type="GO" id="GO:0003676">
    <property type="term" value="F:nucleic acid binding"/>
    <property type="evidence" value="ECO:0007669"/>
    <property type="project" value="InterPro"/>
</dbReference>
<keyword evidence="6" id="KW-0378">Hydrolase</keyword>
<reference evidence="11" key="3">
    <citation type="submission" date="2025-08" db="UniProtKB">
        <authorList>
            <consortium name="Ensembl"/>
        </authorList>
    </citation>
    <scope>IDENTIFICATION</scope>
    <source>
        <strain evidence="11">HSOK</strain>
    </source>
</reference>
<feature type="domain" description="Exonuclease" evidence="10">
    <location>
        <begin position="65"/>
        <end position="162"/>
    </location>
</feature>
<dbReference type="InterPro" id="IPR036397">
    <property type="entry name" value="RNaseH_sf"/>
</dbReference>
<protein>
    <recommendedName>
        <fullName evidence="3">exodeoxyribonuclease III</fullName>
        <ecNumber evidence="3">3.1.11.2</ecNumber>
    </recommendedName>
</protein>
<name>A0A3P9I3B9_ORYLA</name>
<dbReference type="InterPro" id="IPR040393">
    <property type="entry name" value="TREX1/2"/>
</dbReference>
<evidence type="ECO:0000256" key="9">
    <source>
        <dbReference type="ARBA" id="ARBA00025769"/>
    </source>
</evidence>
<dbReference type="PANTHER" id="PTHR13058">
    <property type="entry name" value="THREE PRIME REPAIR EXONUCLEASE 1, 2"/>
    <property type="match status" value="1"/>
</dbReference>
<dbReference type="AlphaFoldDB" id="A0A3P9I3B9"/>
<keyword evidence="4" id="KW-0540">Nuclease</keyword>
<evidence type="ECO:0000256" key="6">
    <source>
        <dbReference type="ARBA" id="ARBA00022801"/>
    </source>
</evidence>
<dbReference type="Proteomes" id="UP000265200">
    <property type="component" value="Chromosome 6"/>
</dbReference>
<evidence type="ECO:0000313" key="11">
    <source>
        <dbReference type="Ensembl" id="ENSORLP00015014338.1"/>
    </source>
</evidence>
<comment type="catalytic activity">
    <reaction evidence="1">
        <text>Exonucleolytic cleavage in the 3'- to 5'-direction to yield nucleoside 5'-phosphates.</text>
        <dbReference type="EC" id="3.1.11.2"/>
    </reaction>
</comment>
<evidence type="ECO:0000256" key="1">
    <source>
        <dbReference type="ARBA" id="ARBA00000493"/>
    </source>
</evidence>
<evidence type="ECO:0000313" key="12">
    <source>
        <dbReference type="Proteomes" id="UP000265200"/>
    </source>
</evidence>
<dbReference type="InterPro" id="IPR013520">
    <property type="entry name" value="Ribonucl_H"/>
</dbReference>
<dbReference type="EC" id="3.1.11.2" evidence="3"/>
<keyword evidence="8" id="KW-0460">Magnesium</keyword>
<accession>A0A3P9I3B9</accession>
<comment type="cofactor">
    <cofactor evidence="2">
        <name>Mg(2+)</name>
        <dbReference type="ChEBI" id="CHEBI:18420"/>
    </cofactor>
</comment>
<dbReference type="GO" id="GO:0046872">
    <property type="term" value="F:metal ion binding"/>
    <property type="evidence" value="ECO:0007669"/>
    <property type="project" value="UniProtKB-KW"/>
</dbReference>
<reference evidence="11" key="4">
    <citation type="submission" date="2025-09" db="UniProtKB">
        <authorList>
            <consortium name="Ensembl"/>
        </authorList>
    </citation>
    <scope>IDENTIFICATION</scope>
    <source>
        <strain evidence="11">HSOK</strain>
    </source>
</reference>
<dbReference type="InterPro" id="IPR012337">
    <property type="entry name" value="RNaseH-like_sf"/>
</dbReference>
<dbReference type="GO" id="GO:0008311">
    <property type="term" value="F:double-stranded DNA 3'-5' DNA exonuclease activity"/>
    <property type="evidence" value="ECO:0007669"/>
    <property type="project" value="UniProtKB-EC"/>
</dbReference>
<dbReference type="CDD" id="cd06127">
    <property type="entry name" value="DEDDh"/>
    <property type="match status" value="1"/>
</dbReference>
<sequence length="246" mass="28389">MEFHIHTIDTDPLLSSIGSYGLKTDLYTLLLWGFLLASQVNGFTVTPDGLFLRGCRKQTTPLRDALNDFLNFLRSFRRPVLLAAHNARRFDAPVFTRVLAQNSLLLEFQQVVCGFLDTFLLSKSLYPRLASYSQEYLVQTFLGESYNAHDAVEDARMLQELYRAWKPHPSNVLRRITRHTFFNSLRLQVRLYLSINEEKVNKLPSLSVKSVTKRMFLSNQSCLNIDFLPTNTVLLFHNVDPWGVKL</sequence>
<evidence type="ECO:0000256" key="2">
    <source>
        <dbReference type="ARBA" id="ARBA00001946"/>
    </source>
</evidence>
<evidence type="ECO:0000256" key="4">
    <source>
        <dbReference type="ARBA" id="ARBA00022722"/>
    </source>
</evidence>
<dbReference type="Pfam" id="PF00929">
    <property type="entry name" value="RNase_T"/>
    <property type="match status" value="1"/>
</dbReference>
<evidence type="ECO:0000256" key="5">
    <source>
        <dbReference type="ARBA" id="ARBA00022723"/>
    </source>
</evidence>